<dbReference type="PANTHER" id="PTHR32071:SF121">
    <property type="entry name" value="SIGMA L-DEPENDENT TRANSCRIPTIONAL REGULATOR YQIR-RELATED"/>
    <property type="match status" value="1"/>
</dbReference>
<dbReference type="PANTHER" id="PTHR32071">
    <property type="entry name" value="TRANSCRIPTIONAL REGULATORY PROTEIN"/>
    <property type="match status" value="1"/>
</dbReference>
<dbReference type="InterPro" id="IPR009057">
    <property type="entry name" value="Homeodomain-like_sf"/>
</dbReference>
<proteinExistence type="predicted"/>
<dbReference type="SMART" id="SM00382">
    <property type="entry name" value="AAA"/>
    <property type="match status" value="1"/>
</dbReference>
<feature type="modified residue" description="4-aspartylphosphate" evidence="6">
    <location>
        <position position="52"/>
    </location>
</feature>
<dbReference type="InterPro" id="IPR003593">
    <property type="entry name" value="AAA+_ATPase"/>
</dbReference>
<comment type="caution">
    <text evidence="9">The sequence shown here is derived from an EMBL/GenBank/DDBJ whole genome shotgun (WGS) entry which is preliminary data.</text>
</comment>
<reference evidence="9 10" key="1">
    <citation type="submission" date="2020-02" db="EMBL/GenBank/DDBJ databases">
        <authorList>
            <person name="Chen W.-M."/>
        </authorList>
    </citation>
    <scope>NUCLEOTIDE SEQUENCE [LARGE SCALE GENOMIC DNA]</scope>
    <source>
        <strain evidence="9 10">TWA-26</strain>
    </source>
</reference>
<keyword evidence="5" id="KW-0804">Transcription</keyword>
<feature type="domain" description="Response regulatory" evidence="8">
    <location>
        <begin position="3"/>
        <end position="117"/>
    </location>
</feature>
<dbReference type="InterPro" id="IPR002078">
    <property type="entry name" value="Sigma_54_int"/>
</dbReference>
<dbReference type="SUPFAM" id="SSF46689">
    <property type="entry name" value="Homeodomain-like"/>
    <property type="match status" value="1"/>
</dbReference>
<evidence type="ECO:0000256" key="4">
    <source>
        <dbReference type="ARBA" id="ARBA00023125"/>
    </source>
</evidence>
<dbReference type="InterPro" id="IPR025943">
    <property type="entry name" value="Sigma_54_int_dom_ATP-bd_2"/>
</dbReference>
<dbReference type="PROSITE" id="PS50110">
    <property type="entry name" value="RESPONSE_REGULATORY"/>
    <property type="match status" value="1"/>
</dbReference>
<dbReference type="Pfam" id="PF25601">
    <property type="entry name" value="AAA_lid_14"/>
    <property type="match status" value="1"/>
</dbReference>
<dbReference type="Pfam" id="PF02954">
    <property type="entry name" value="HTH_8"/>
    <property type="match status" value="1"/>
</dbReference>
<dbReference type="InterPro" id="IPR025944">
    <property type="entry name" value="Sigma_54_int_dom_CS"/>
</dbReference>
<dbReference type="InterPro" id="IPR011006">
    <property type="entry name" value="CheY-like_superfamily"/>
</dbReference>
<keyword evidence="6" id="KW-0597">Phosphoprotein</keyword>
<dbReference type="PROSITE" id="PS00675">
    <property type="entry name" value="SIGMA54_INTERACT_1"/>
    <property type="match status" value="1"/>
</dbReference>
<dbReference type="InterPro" id="IPR058031">
    <property type="entry name" value="AAA_lid_NorR"/>
</dbReference>
<dbReference type="PROSITE" id="PS00676">
    <property type="entry name" value="SIGMA54_INTERACT_2"/>
    <property type="match status" value="1"/>
</dbReference>
<protein>
    <submittedName>
        <fullName evidence="9">Sigma-54-dependent Fis family transcriptional regulator</fullName>
    </submittedName>
</protein>
<dbReference type="PRINTS" id="PR01590">
    <property type="entry name" value="HTHFIS"/>
</dbReference>
<keyword evidence="2" id="KW-0067">ATP-binding</keyword>
<dbReference type="InterPro" id="IPR025662">
    <property type="entry name" value="Sigma_54_int_dom_ATP-bd_1"/>
</dbReference>
<dbReference type="InterPro" id="IPR001789">
    <property type="entry name" value="Sig_transdc_resp-reg_receiver"/>
</dbReference>
<dbReference type="SUPFAM" id="SSF52172">
    <property type="entry name" value="CheY-like"/>
    <property type="match status" value="1"/>
</dbReference>
<dbReference type="Pfam" id="PF00158">
    <property type="entry name" value="Sigma54_activat"/>
    <property type="match status" value="1"/>
</dbReference>
<dbReference type="EMBL" id="JAAJBV010000003">
    <property type="protein sequence ID" value="NHM04111.1"/>
    <property type="molecule type" value="Genomic_DNA"/>
</dbReference>
<dbReference type="Gene3D" id="1.10.10.60">
    <property type="entry name" value="Homeodomain-like"/>
    <property type="match status" value="1"/>
</dbReference>
<dbReference type="Proteomes" id="UP000761423">
    <property type="component" value="Unassembled WGS sequence"/>
</dbReference>
<dbReference type="Gene3D" id="1.10.8.60">
    <property type="match status" value="1"/>
</dbReference>
<dbReference type="InterPro" id="IPR027417">
    <property type="entry name" value="P-loop_NTPase"/>
</dbReference>
<dbReference type="SUPFAM" id="SSF52540">
    <property type="entry name" value="P-loop containing nucleoside triphosphate hydrolases"/>
    <property type="match status" value="1"/>
</dbReference>
<evidence type="ECO:0000256" key="3">
    <source>
        <dbReference type="ARBA" id="ARBA00023015"/>
    </source>
</evidence>
<dbReference type="CDD" id="cd00009">
    <property type="entry name" value="AAA"/>
    <property type="match status" value="1"/>
</dbReference>
<dbReference type="Gene3D" id="3.40.50.2300">
    <property type="match status" value="1"/>
</dbReference>
<keyword evidence="1" id="KW-0547">Nucleotide-binding</keyword>
<dbReference type="Pfam" id="PF00072">
    <property type="entry name" value="Response_reg"/>
    <property type="match status" value="1"/>
</dbReference>
<gene>
    <name evidence="9" type="ORF">G4L40_05260</name>
</gene>
<evidence type="ECO:0000256" key="1">
    <source>
        <dbReference type="ARBA" id="ARBA00022741"/>
    </source>
</evidence>
<accession>A0ABX0IFM0</accession>
<feature type="domain" description="Sigma-54 factor interaction" evidence="7">
    <location>
        <begin position="142"/>
        <end position="371"/>
    </location>
</feature>
<dbReference type="Gene3D" id="3.40.50.300">
    <property type="entry name" value="P-loop containing nucleotide triphosphate hydrolases"/>
    <property type="match status" value="1"/>
</dbReference>
<name>A0ABX0IFM0_9FLAO</name>
<keyword evidence="10" id="KW-1185">Reference proteome</keyword>
<dbReference type="RefSeq" id="WP_166236110.1">
    <property type="nucleotide sequence ID" value="NZ_JAAJBV010000003.1"/>
</dbReference>
<evidence type="ECO:0000313" key="10">
    <source>
        <dbReference type="Proteomes" id="UP000761423"/>
    </source>
</evidence>
<keyword evidence="3" id="KW-0805">Transcription regulation</keyword>
<evidence type="ECO:0000313" key="9">
    <source>
        <dbReference type="EMBL" id="NHM04111.1"/>
    </source>
</evidence>
<evidence type="ECO:0000259" key="8">
    <source>
        <dbReference type="PROSITE" id="PS50110"/>
    </source>
</evidence>
<dbReference type="PROSITE" id="PS50045">
    <property type="entry name" value="SIGMA54_INTERACT_4"/>
    <property type="match status" value="1"/>
</dbReference>
<dbReference type="PROSITE" id="PS00688">
    <property type="entry name" value="SIGMA54_INTERACT_3"/>
    <property type="match status" value="1"/>
</dbReference>
<dbReference type="CDD" id="cd00156">
    <property type="entry name" value="REC"/>
    <property type="match status" value="1"/>
</dbReference>
<dbReference type="SMART" id="SM00448">
    <property type="entry name" value="REC"/>
    <property type="match status" value="1"/>
</dbReference>
<keyword evidence="4" id="KW-0238">DNA-binding</keyword>
<evidence type="ECO:0000256" key="6">
    <source>
        <dbReference type="PROSITE-ProRule" id="PRU00169"/>
    </source>
</evidence>
<evidence type="ECO:0000256" key="2">
    <source>
        <dbReference type="ARBA" id="ARBA00022840"/>
    </source>
</evidence>
<evidence type="ECO:0000259" key="7">
    <source>
        <dbReference type="PROSITE" id="PS50045"/>
    </source>
</evidence>
<evidence type="ECO:0000256" key="5">
    <source>
        <dbReference type="ARBA" id="ARBA00023163"/>
    </source>
</evidence>
<organism evidence="9 10">
    <name type="scientific">Flavobacterium celericrescens</name>
    <dbReference type="NCBI Taxonomy" id="2709780"/>
    <lineage>
        <taxon>Bacteria</taxon>
        <taxon>Pseudomonadati</taxon>
        <taxon>Bacteroidota</taxon>
        <taxon>Flavobacteriia</taxon>
        <taxon>Flavobacteriales</taxon>
        <taxon>Flavobacteriaceae</taxon>
        <taxon>Flavobacterium</taxon>
    </lineage>
</organism>
<sequence>MKNIVIIDDEDKLRGLLSRIVKAEGFEVLEAADLKSGFKKLEHNDVDVVLCDVKLPDGNGVDFLQKIKASFPLTEVILLTAYGNIADGVQAMKNGAFDYIVKGDDNDKIIPLLYKAFEKVQLQKKVKQLEKRIADKYSFETIIGKSKAIEQVIDLAKKVAKTNSTVLLTGETGTGKEVFAQAIHENSTHANKSFVALNCSTFSKEILESELFGHKQGAFTGAIKDKKGFIEEANGGTLFLDEIGEMPLELQAKLLRVLETNEFIPIGDTTPKKSNFRLIAATNRDLKQESEAHRFRSDLYFRLNIFEINIPPLRERVKDVAPLVHFFVDKFSSAINKKAMRVDDNFRHKLEAYHWPGNVRELKNVIERAVILANEDVLTVDVLPYEIQQQSDHTVKSMSAFSMSSVEKLHIQKVLNYTKGNKAETARLLEIGIATLYRKIEEYNL</sequence>
<dbReference type="InterPro" id="IPR002197">
    <property type="entry name" value="HTH_Fis"/>
</dbReference>